<dbReference type="AlphaFoldDB" id="A0A4Q7IS31"/>
<organism evidence="2 3">
    <name type="scientific">Pseudoalteromonas phenolica</name>
    <dbReference type="NCBI Taxonomy" id="161398"/>
    <lineage>
        <taxon>Bacteria</taxon>
        <taxon>Pseudomonadati</taxon>
        <taxon>Pseudomonadota</taxon>
        <taxon>Gammaproteobacteria</taxon>
        <taxon>Alteromonadales</taxon>
        <taxon>Pseudoalteromonadaceae</taxon>
        <taxon>Pseudoalteromonas</taxon>
    </lineage>
</organism>
<name>A0A4Q7IS31_9GAMM</name>
<feature type="signal peptide" evidence="1">
    <location>
        <begin position="1"/>
        <end position="21"/>
    </location>
</feature>
<proteinExistence type="predicted"/>
<evidence type="ECO:0000313" key="3">
    <source>
        <dbReference type="Proteomes" id="UP000291338"/>
    </source>
</evidence>
<evidence type="ECO:0000256" key="1">
    <source>
        <dbReference type="SAM" id="SignalP"/>
    </source>
</evidence>
<dbReference type="EMBL" id="PPSX01000009">
    <property type="protein sequence ID" value="RZQ54801.1"/>
    <property type="molecule type" value="Genomic_DNA"/>
</dbReference>
<feature type="chain" id="PRO_5020304568" evidence="1">
    <location>
        <begin position="22"/>
        <end position="257"/>
    </location>
</feature>
<evidence type="ECO:0000313" key="2">
    <source>
        <dbReference type="EMBL" id="RZQ54801.1"/>
    </source>
</evidence>
<dbReference type="Proteomes" id="UP000291338">
    <property type="component" value="Unassembled WGS sequence"/>
</dbReference>
<reference evidence="2 3" key="1">
    <citation type="submission" date="2018-01" db="EMBL/GenBank/DDBJ databases">
        <title>Co-occurrence of chitin degradation, pigmentation and bioactivity in marine Pseudoalteromonas.</title>
        <authorList>
            <person name="Paulsen S."/>
            <person name="Gram L."/>
            <person name="Machado H."/>
        </authorList>
    </citation>
    <scope>NUCLEOTIDE SEQUENCE [LARGE SCALE GENOMIC DNA]</scope>
    <source>
        <strain evidence="2 3">S3898</strain>
    </source>
</reference>
<accession>A0A4Q7IS31</accession>
<comment type="caution">
    <text evidence="2">The sequence shown here is derived from an EMBL/GenBank/DDBJ whole genome shotgun (WGS) entry which is preliminary data.</text>
</comment>
<keyword evidence="1" id="KW-0732">Signal</keyword>
<dbReference type="RefSeq" id="WP_130253964.1">
    <property type="nucleotide sequence ID" value="NZ_PPSX01000009.1"/>
</dbReference>
<gene>
    <name evidence="2" type="ORF">C1E23_01975</name>
</gene>
<sequence>MKMINRIIASVLLILANSACASDEAKLNKLVSQLKLWFASAQKAEISPWQYGVSNNIHQLKNTSPINGGGALLYRINAKACAISIPHRFFDTHTYQIGKQLFNAHCQLLVHNTHHRYSNSIDGLSMDYSKRHYNLHNAAILAFQGLHKDAKVIQVHGFNQQKRKTDKARKADFIISQGKKGNVIKKQLTLCLSKLSKNSYFYPELVQELGGTKNILHTLNIKPYSFIHIEISKPMRKRLIEEQHLMSQFSECIKQII</sequence>
<protein>
    <submittedName>
        <fullName evidence="2">Uncharacterized protein</fullName>
    </submittedName>
</protein>